<protein>
    <recommendedName>
        <fullName evidence="5">Cellulase</fullName>
    </recommendedName>
</protein>
<dbReference type="EMBL" id="BAAAZX010000008">
    <property type="protein sequence ID" value="GAA3994920.1"/>
    <property type="molecule type" value="Genomic_DNA"/>
</dbReference>
<dbReference type="PROSITE" id="PS51318">
    <property type="entry name" value="TAT"/>
    <property type="match status" value="1"/>
</dbReference>
<reference evidence="4" key="1">
    <citation type="journal article" date="2019" name="Int. J. Syst. Evol. Microbiol.">
        <title>The Global Catalogue of Microorganisms (GCM) 10K type strain sequencing project: providing services to taxonomists for standard genome sequencing and annotation.</title>
        <authorList>
            <consortium name="The Broad Institute Genomics Platform"/>
            <consortium name="The Broad Institute Genome Sequencing Center for Infectious Disease"/>
            <person name="Wu L."/>
            <person name="Ma J."/>
        </authorList>
    </citation>
    <scope>NUCLEOTIDE SEQUENCE [LARGE SCALE GENOMIC DNA]</scope>
    <source>
        <strain evidence="4">JCM 16924</strain>
    </source>
</reference>
<keyword evidence="2" id="KW-1133">Transmembrane helix</keyword>
<comment type="caution">
    <text evidence="3">The sequence shown here is derived from an EMBL/GenBank/DDBJ whole genome shotgun (WGS) entry which is preliminary data.</text>
</comment>
<feature type="transmembrane region" description="Helical" evidence="2">
    <location>
        <begin position="47"/>
        <end position="68"/>
    </location>
</feature>
<proteinExistence type="predicted"/>
<keyword evidence="4" id="KW-1185">Reference proteome</keyword>
<evidence type="ECO:0000256" key="2">
    <source>
        <dbReference type="SAM" id="Phobius"/>
    </source>
</evidence>
<evidence type="ECO:0000313" key="4">
    <source>
        <dbReference type="Proteomes" id="UP001500456"/>
    </source>
</evidence>
<sequence>MITHADEGPEFEPDDPLAVILRPASDYLGPPAGRYEAIRRRAGRRRLLRAAAGVGVTCAVATLAALPFRLVTQEAPATPSVPLAPPPASSPSVPPTPSATAVPTGLPPTERGATPSPSVPAGTFAPSFAPTPTPTSQPGETSAPSASRAGP</sequence>
<name>A0ABP7RAL1_9ACTN</name>
<feature type="region of interest" description="Disordered" evidence="1">
    <location>
        <begin position="77"/>
        <end position="151"/>
    </location>
</feature>
<dbReference type="RefSeq" id="WP_345564257.1">
    <property type="nucleotide sequence ID" value="NZ_BAAAZX010000008.1"/>
</dbReference>
<organism evidence="3 4">
    <name type="scientific">Streptomyces plumbiresistens</name>
    <dbReference type="NCBI Taxonomy" id="511811"/>
    <lineage>
        <taxon>Bacteria</taxon>
        <taxon>Bacillati</taxon>
        <taxon>Actinomycetota</taxon>
        <taxon>Actinomycetes</taxon>
        <taxon>Kitasatosporales</taxon>
        <taxon>Streptomycetaceae</taxon>
        <taxon>Streptomyces</taxon>
    </lineage>
</organism>
<keyword evidence="2" id="KW-0812">Transmembrane</keyword>
<dbReference type="Proteomes" id="UP001500456">
    <property type="component" value="Unassembled WGS sequence"/>
</dbReference>
<evidence type="ECO:0008006" key="5">
    <source>
        <dbReference type="Google" id="ProtNLM"/>
    </source>
</evidence>
<accession>A0ABP7RAL1</accession>
<feature type="compositionally biased region" description="Pro residues" evidence="1">
    <location>
        <begin position="82"/>
        <end position="97"/>
    </location>
</feature>
<keyword evidence="2" id="KW-0472">Membrane</keyword>
<dbReference type="InterPro" id="IPR006311">
    <property type="entry name" value="TAT_signal"/>
</dbReference>
<evidence type="ECO:0000313" key="3">
    <source>
        <dbReference type="EMBL" id="GAA3994920.1"/>
    </source>
</evidence>
<gene>
    <name evidence="3" type="ORF">GCM10022232_33950</name>
</gene>
<evidence type="ECO:0000256" key="1">
    <source>
        <dbReference type="SAM" id="MobiDB-lite"/>
    </source>
</evidence>